<accession>A0AAV4MUA9</accession>
<sequence>MTSKPPWFGATKPYFPSLVHAPFQRLIPLTILFDSMSIIHDESELTITTAEDFPGKGVTGTESQHLHPTKVFCTGKYPFAAVNQYAFLIWFHAHET</sequence>
<evidence type="ECO:0000313" key="2">
    <source>
        <dbReference type="Proteomes" id="UP001054945"/>
    </source>
</evidence>
<organism evidence="1 2">
    <name type="scientific">Caerostris extrusa</name>
    <name type="common">Bark spider</name>
    <name type="synonym">Caerostris bankana</name>
    <dbReference type="NCBI Taxonomy" id="172846"/>
    <lineage>
        <taxon>Eukaryota</taxon>
        <taxon>Metazoa</taxon>
        <taxon>Ecdysozoa</taxon>
        <taxon>Arthropoda</taxon>
        <taxon>Chelicerata</taxon>
        <taxon>Arachnida</taxon>
        <taxon>Araneae</taxon>
        <taxon>Araneomorphae</taxon>
        <taxon>Entelegynae</taxon>
        <taxon>Araneoidea</taxon>
        <taxon>Araneidae</taxon>
        <taxon>Caerostris</taxon>
    </lineage>
</organism>
<dbReference type="AlphaFoldDB" id="A0AAV4MUA9"/>
<name>A0AAV4MUA9_CAEEX</name>
<keyword evidence="2" id="KW-1185">Reference proteome</keyword>
<proteinExistence type="predicted"/>
<reference evidence="1 2" key="1">
    <citation type="submission" date="2021-06" db="EMBL/GenBank/DDBJ databases">
        <title>Caerostris extrusa draft genome.</title>
        <authorList>
            <person name="Kono N."/>
            <person name="Arakawa K."/>
        </authorList>
    </citation>
    <scope>NUCLEOTIDE SEQUENCE [LARGE SCALE GENOMIC DNA]</scope>
</reference>
<dbReference type="EMBL" id="BPLR01020212">
    <property type="protein sequence ID" value="GIX75973.1"/>
    <property type="molecule type" value="Genomic_DNA"/>
</dbReference>
<gene>
    <name evidence="1" type="ORF">CEXT_506661</name>
</gene>
<protein>
    <submittedName>
        <fullName evidence="1">Uncharacterized protein</fullName>
    </submittedName>
</protein>
<comment type="caution">
    <text evidence="1">The sequence shown here is derived from an EMBL/GenBank/DDBJ whole genome shotgun (WGS) entry which is preliminary data.</text>
</comment>
<dbReference type="Proteomes" id="UP001054945">
    <property type="component" value="Unassembled WGS sequence"/>
</dbReference>
<evidence type="ECO:0000313" key="1">
    <source>
        <dbReference type="EMBL" id="GIX75973.1"/>
    </source>
</evidence>